<sequence>MTKAFRQIDPEAREDVDTFAMRLDAGDTYQLVFSTEAAEQFLSYRGMTVFGADGSYVGLILNDYGNTFSASGTLTTATFTAQSRGDYLLFAKFSGGSVTTSYGLTLERVADITPWHVSLSRDGMGAKAVIASDDTTIRAGTQITIYLTFSTSNISLDDVRMLVPGSMSTWMSSTDISTTVSVTMTASQDATLRDLVEISFIGSGNAGSLSVSNVSVQVAGSSVVVDAENAVTTPGNMVLVGTTGNDKLTGDIGSDSLSGLAGSDTLNGGAGNDVIDGGAGADFMAGGSGDDVYLVDSAADLTFEDARQGTDHVRSSISHTLADNVENLTLLGNSALIGTGNALANLINGNAGNNTLNGLDGADTLNGGVGADSLLGGTGNDTYIIDSVGDRISEALGAGSDLVRSSVSYKLGANLENLTLTGTGALNGTGNGLANRITGNGAANVLNGGSGNDTLVGGRGNDTYIVNGGDTIIENRGGGIDLVRASTSFTLGANLENLTLTGTVAINGTGNEHANWITGNGAANTLNGGNGHDTLLGGGGRDILAGGNGNDRLSGGAGNDRLTGGAGSDVFIFENSLRPGNADQITDFSTVADSIHLDDAIFTGLAAGRLSVSAFRASATGLAQDASDRILYETDTGRLFFDADGAGGSNRILFATLARELALTSTDFFVF</sequence>
<dbReference type="EMBL" id="QWGP01000013">
    <property type="protein sequence ID" value="RHZ94267.1"/>
    <property type="molecule type" value="Genomic_DNA"/>
</dbReference>
<comment type="subcellular location">
    <subcellularLocation>
        <location evidence="1">Secreted</location>
    </subcellularLocation>
</comment>
<evidence type="ECO:0000256" key="2">
    <source>
        <dbReference type="ARBA" id="ARBA00022525"/>
    </source>
</evidence>
<keyword evidence="2" id="KW-0964">Secreted</keyword>
<evidence type="ECO:0000256" key="1">
    <source>
        <dbReference type="ARBA" id="ARBA00004613"/>
    </source>
</evidence>
<comment type="caution">
    <text evidence="3">The sequence shown here is derived from an EMBL/GenBank/DDBJ whole genome shotgun (WGS) entry which is preliminary data.</text>
</comment>
<dbReference type="InterPro" id="IPR018511">
    <property type="entry name" value="Hemolysin-typ_Ca-bd_CS"/>
</dbReference>
<dbReference type="Gene3D" id="2.150.10.10">
    <property type="entry name" value="Serralysin-like metalloprotease, C-terminal"/>
    <property type="match status" value="3"/>
</dbReference>
<dbReference type="SUPFAM" id="SSF51120">
    <property type="entry name" value="beta-Roll"/>
    <property type="match status" value="4"/>
</dbReference>
<dbReference type="PROSITE" id="PS00330">
    <property type="entry name" value="HEMOLYSIN_CALCIUM"/>
    <property type="match status" value="6"/>
</dbReference>
<protein>
    <submittedName>
        <fullName evidence="3">Calcium-binding protein</fullName>
    </submittedName>
</protein>
<dbReference type="InterPro" id="IPR001343">
    <property type="entry name" value="Hemolysn_Ca-bd"/>
</dbReference>
<name>A0AAX1UK02_CERSP</name>
<organism evidence="3 4">
    <name type="scientific">Cereibacter sphaeroides</name>
    <name type="common">Rhodobacter sphaeroides</name>
    <dbReference type="NCBI Taxonomy" id="1063"/>
    <lineage>
        <taxon>Bacteria</taxon>
        <taxon>Pseudomonadati</taxon>
        <taxon>Pseudomonadota</taxon>
        <taxon>Alphaproteobacteria</taxon>
        <taxon>Rhodobacterales</taxon>
        <taxon>Paracoccaceae</taxon>
        <taxon>Cereibacter</taxon>
    </lineage>
</organism>
<gene>
    <name evidence="3" type="ORF">D1114_12790</name>
</gene>
<dbReference type="AlphaFoldDB" id="A0AAX1UK02"/>
<dbReference type="Proteomes" id="UP000266305">
    <property type="component" value="Unassembled WGS sequence"/>
</dbReference>
<dbReference type="PANTHER" id="PTHR38340">
    <property type="entry name" value="S-LAYER PROTEIN"/>
    <property type="match status" value="1"/>
</dbReference>
<evidence type="ECO:0000313" key="4">
    <source>
        <dbReference type="Proteomes" id="UP000266305"/>
    </source>
</evidence>
<dbReference type="PANTHER" id="PTHR38340:SF1">
    <property type="entry name" value="S-LAYER PROTEIN"/>
    <property type="match status" value="1"/>
</dbReference>
<dbReference type="GO" id="GO:0005576">
    <property type="term" value="C:extracellular region"/>
    <property type="evidence" value="ECO:0007669"/>
    <property type="project" value="UniProtKB-SubCell"/>
</dbReference>
<accession>A0AAX1UK02</accession>
<reference evidence="3 4" key="1">
    <citation type="submission" date="2018-08" db="EMBL/GenBank/DDBJ databases">
        <title>Draft genome sequence of Rhodobacter sphaeroides FY.</title>
        <authorList>
            <person name="Rayyan A."/>
            <person name="Meyer T.E."/>
            <person name="Kyndt J.A."/>
        </authorList>
    </citation>
    <scope>NUCLEOTIDE SEQUENCE [LARGE SCALE GENOMIC DNA]</scope>
    <source>
        <strain evidence="3 4">FY</strain>
    </source>
</reference>
<dbReference type="PRINTS" id="PR00313">
    <property type="entry name" value="CABNDNGRPT"/>
</dbReference>
<dbReference type="Gene3D" id="2.60.120.380">
    <property type="match status" value="1"/>
</dbReference>
<dbReference type="InterPro" id="IPR050557">
    <property type="entry name" value="RTX_toxin/Mannuronan_C5-epim"/>
</dbReference>
<dbReference type="InterPro" id="IPR011049">
    <property type="entry name" value="Serralysin-like_metalloprot_C"/>
</dbReference>
<evidence type="ECO:0000313" key="3">
    <source>
        <dbReference type="EMBL" id="RHZ94267.1"/>
    </source>
</evidence>
<proteinExistence type="predicted"/>
<dbReference type="GO" id="GO:0005509">
    <property type="term" value="F:calcium ion binding"/>
    <property type="evidence" value="ECO:0007669"/>
    <property type="project" value="InterPro"/>
</dbReference>
<dbReference type="Pfam" id="PF00353">
    <property type="entry name" value="HemolysinCabind"/>
    <property type="match status" value="4"/>
</dbReference>